<evidence type="ECO:0000313" key="1">
    <source>
        <dbReference type="EMBL" id="GBP91465.1"/>
    </source>
</evidence>
<keyword evidence="2" id="KW-1185">Reference proteome</keyword>
<dbReference type="Proteomes" id="UP000299102">
    <property type="component" value="Unassembled WGS sequence"/>
</dbReference>
<organism evidence="1 2">
    <name type="scientific">Eumeta variegata</name>
    <name type="common">Bagworm moth</name>
    <name type="synonym">Eumeta japonica</name>
    <dbReference type="NCBI Taxonomy" id="151549"/>
    <lineage>
        <taxon>Eukaryota</taxon>
        <taxon>Metazoa</taxon>
        <taxon>Ecdysozoa</taxon>
        <taxon>Arthropoda</taxon>
        <taxon>Hexapoda</taxon>
        <taxon>Insecta</taxon>
        <taxon>Pterygota</taxon>
        <taxon>Neoptera</taxon>
        <taxon>Endopterygota</taxon>
        <taxon>Lepidoptera</taxon>
        <taxon>Glossata</taxon>
        <taxon>Ditrysia</taxon>
        <taxon>Tineoidea</taxon>
        <taxon>Psychidae</taxon>
        <taxon>Oiketicinae</taxon>
        <taxon>Eumeta</taxon>
    </lineage>
</organism>
<gene>
    <name evidence="1" type="ORF">EVAR_62891_1</name>
</gene>
<sequence>MLDFCMPEAPLWIRVQFEIEPGVSLDFIADGAPLGDQCNPRRTILMRIRPAHLPLFIRLYSSVLTRKSATIAASRVRPKSATVSKTQLPPSWFKNRLDLRVSLKRLHSPRARLSFPSNVFGHASDVTTNFVLQKRAIRAVYDMKPMTSPREKFKEINVLTLASQYIYEKLTYVKKHIKEANFSTLTLDIKTNLLLIKPYKQS</sequence>
<proteinExistence type="predicted"/>
<name>A0A4C1ZXT1_EUMVA</name>
<protein>
    <submittedName>
        <fullName evidence="1">Uncharacterized protein</fullName>
    </submittedName>
</protein>
<comment type="caution">
    <text evidence="1">The sequence shown here is derived from an EMBL/GenBank/DDBJ whole genome shotgun (WGS) entry which is preliminary data.</text>
</comment>
<dbReference type="OrthoDB" id="414730at2759"/>
<accession>A0A4C1ZXT1</accession>
<dbReference type="EMBL" id="BGZK01002172">
    <property type="protein sequence ID" value="GBP91465.1"/>
    <property type="molecule type" value="Genomic_DNA"/>
</dbReference>
<dbReference type="AlphaFoldDB" id="A0A4C1ZXT1"/>
<evidence type="ECO:0000313" key="2">
    <source>
        <dbReference type="Proteomes" id="UP000299102"/>
    </source>
</evidence>
<reference evidence="1 2" key="1">
    <citation type="journal article" date="2019" name="Commun. Biol.">
        <title>The bagworm genome reveals a unique fibroin gene that provides high tensile strength.</title>
        <authorList>
            <person name="Kono N."/>
            <person name="Nakamura H."/>
            <person name="Ohtoshi R."/>
            <person name="Tomita M."/>
            <person name="Numata K."/>
            <person name="Arakawa K."/>
        </authorList>
    </citation>
    <scope>NUCLEOTIDE SEQUENCE [LARGE SCALE GENOMIC DNA]</scope>
</reference>